<organism evidence="1 2">
    <name type="scientific">Stereocaulon virgatum</name>
    <dbReference type="NCBI Taxonomy" id="373712"/>
    <lineage>
        <taxon>Eukaryota</taxon>
        <taxon>Fungi</taxon>
        <taxon>Dikarya</taxon>
        <taxon>Ascomycota</taxon>
        <taxon>Pezizomycotina</taxon>
        <taxon>Lecanoromycetes</taxon>
        <taxon>OSLEUM clade</taxon>
        <taxon>Lecanoromycetidae</taxon>
        <taxon>Lecanorales</taxon>
        <taxon>Lecanorineae</taxon>
        <taxon>Stereocaulaceae</taxon>
        <taxon>Stereocaulon</taxon>
    </lineage>
</organism>
<dbReference type="Proteomes" id="UP001590950">
    <property type="component" value="Unassembled WGS sequence"/>
</dbReference>
<dbReference type="PANTHER" id="PTHR35569:SF1">
    <property type="entry name" value="CYANAMIDE HYDRATASE DDI2-RELATED"/>
    <property type="match status" value="1"/>
</dbReference>
<keyword evidence="2" id="KW-1185">Reference proteome</keyword>
<gene>
    <name evidence="1" type="ORF">N7G274_010087</name>
</gene>
<evidence type="ECO:0000313" key="2">
    <source>
        <dbReference type="Proteomes" id="UP001590950"/>
    </source>
</evidence>
<sequence>MALHFPPRQVANVSVPSGHLIDSAIELAYVHLTPQAFNHIMRSFLFGVVIASHVLKLSDKFDAEVHALSAILHDLGWDKNGTFVSKDKRFEVDGAIAARDFLSNSTYSNHWPHHRIQLVWDSIALHTNPSIFNFKENEVRICGLGIDADFQGPDGSPPGSLSWDEYDAVVKEYPRVGFVQTVKDVFIGLCRTKPATTYDNVVGDIGEAYVKGYSRDGHRFSDQLRRTEETLGP</sequence>
<comment type="caution">
    <text evidence="1">The sequence shown here is derived from an EMBL/GenBank/DDBJ whole genome shotgun (WGS) entry which is preliminary data.</text>
</comment>
<proteinExistence type="predicted"/>
<reference evidence="1 2" key="1">
    <citation type="submission" date="2024-09" db="EMBL/GenBank/DDBJ databases">
        <title>Rethinking Asexuality: The Enigmatic Case of Functional Sexual Genes in Lepraria (Stereocaulaceae).</title>
        <authorList>
            <person name="Doellman M."/>
            <person name="Sun Y."/>
            <person name="Barcenas-Pena A."/>
            <person name="Lumbsch H.T."/>
            <person name="Grewe F."/>
        </authorList>
    </citation>
    <scope>NUCLEOTIDE SEQUENCE [LARGE SCALE GENOMIC DNA]</scope>
    <source>
        <strain evidence="1 2">Mercado 3170</strain>
    </source>
</reference>
<accession>A0ABR3ZVM3</accession>
<dbReference type="EMBL" id="JBEFKJ010000043">
    <property type="protein sequence ID" value="KAL2037224.1"/>
    <property type="molecule type" value="Genomic_DNA"/>
</dbReference>
<evidence type="ECO:0000313" key="1">
    <source>
        <dbReference type="EMBL" id="KAL2037224.1"/>
    </source>
</evidence>
<protein>
    <recommendedName>
        <fullName evidence="3">HD domain-containing protein</fullName>
    </recommendedName>
</protein>
<name>A0ABR3ZVM3_9LECA</name>
<dbReference type="PANTHER" id="PTHR35569">
    <property type="entry name" value="CYANAMIDE HYDRATASE DDI2-RELATED"/>
    <property type="match status" value="1"/>
</dbReference>
<evidence type="ECO:0008006" key="3">
    <source>
        <dbReference type="Google" id="ProtNLM"/>
    </source>
</evidence>
<dbReference type="SUPFAM" id="SSF109604">
    <property type="entry name" value="HD-domain/PDEase-like"/>
    <property type="match status" value="1"/>
</dbReference>
<dbReference type="Gene3D" id="1.10.3210.10">
    <property type="entry name" value="Hypothetical protein af1432"/>
    <property type="match status" value="1"/>
</dbReference>